<reference evidence="2 3" key="1">
    <citation type="submission" date="2021-03" db="EMBL/GenBank/DDBJ databases">
        <authorList>
            <person name="King G.J."/>
            <person name="Bancroft I."/>
            <person name="Baten A."/>
            <person name="Bloomfield J."/>
            <person name="Borpatragohain P."/>
            <person name="He Z."/>
            <person name="Irish N."/>
            <person name="Irwin J."/>
            <person name="Liu K."/>
            <person name="Mauleon R.P."/>
            <person name="Moore J."/>
            <person name="Morris R."/>
            <person name="Ostergaard L."/>
            <person name="Wang B."/>
            <person name="Wells R."/>
        </authorList>
    </citation>
    <scope>NUCLEOTIDE SEQUENCE [LARGE SCALE GENOMIC DNA]</scope>
    <source>
        <strain evidence="2">R-o-18</strain>
        <tissue evidence="2">Leaf</tissue>
    </source>
</reference>
<keyword evidence="1" id="KW-1133">Transmembrane helix</keyword>
<keyword evidence="1" id="KW-0812">Transmembrane</keyword>
<gene>
    <name evidence="2" type="primary">A01p031540.1_BraROA</name>
    <name evidence="2" type="ORF">IGI04_042891</name>
</gene>
<evidence type="ECO:0000313" key="3">
    <source>
        <dbReference type="Proteomes" id="UP000823674"/>
    </source>
</evidence>
<keyword evidence="3" id="KW-1185">Reference proteome</keyword>
<name>A0ABQ7KIA5_BRACM</name>
<accession>A0ABQ7KIA5</accession>
<evidence type="ECO:0000313" key="2">
    <source>
        <dbReference type="EMBL" id="KAG5373789.1"/>
    </source>
</evidence>
<sequence>MSTKSLGCQVLIKSCCRHPFRPRNSDLCSMQKTWLEAKEIYENLPENSFNHPYEACKKSDSNSKYFVFYIKNTPRNTTNVYCTRTVRVRSVGLFGPTLSRAGFRSMAGLSPVNFPGTFPANFPVDRFAPNFKFSRLHGLGLVSSVFHPAFSLLSWVFVCVPKMQRKPRTCSSVVETYHRVVHNSPCTSMKLPFYTHLPLRLSWPLGMNSGHLPSLLTICVCSQALEDALGDNITDQKPPESRS</sequence>
<dbReference type="EMBL" id="JADBGQ010000100">
    <property type="protein sequence ID" value="KAG5373789.1"/>
    <property type="molecule type" value="Genomic_DNA"/>
</dbReference>
<organism evidence="2 3">
    <name type="scientific">Brassica rapa subsp. trilocularis</name>
    <dbReference type="NCBI Taxonomy" id="1813537"/>
    <lineage>
        <taxon>Eukaryota</taxon>
        <taxon>Viridiplantae</taxon>
        <taxon>Streptophyta</taxon>
        <taxon>Embryophyta</taxon>
        <taxon>Tracheophyta</taxon>
        <taxon>Spermatophyta</taxon>
        <taxon>Magnoliopsida</taxon>
        <taxon>eudicotyledons</taxon>
        <taxon>Gunneridae</taxon>
        <taxon>Pentapetalae</taxon>
        <taxon>rosids</taxon>
        <taxon>malvids</taxon>
        <taxon>Brassicales</taxon>
        <taxon>Brassicaceae</taxon>
        <taxon>Brassiceae</taxon>
        <taxon>Brassica</taxon>
    </lineage>
</organism>
<keyword evidence="1" id="KW-0472">Membrane</keyword>
<feature type="transmembrane region" description="Helical" evidence="1">
    <location>
        <begin position="136"/>
        <end position="158"/>
    </location>
</feature>
<comment type="caution">
    <text evidence="2">The sequence shown here is derived from an EMBL/GenBank/DDBJ whole genome shotgun (WGS) entry which is preliminary data.</text>
</comment>
<dbReference type="Proteomes" id="UP000823674">
    <property type="component" value="Unassembled WGS sequence"/>
</dbReference>
<proteinExistence type="predicted"/>
<evidence type="ECO:0000256" key="1">
    <source>
        <dbReference type="SAM" id="Phobius"/>
    </source>
</evidence>
<protein>
    <submittedName>
        <fullName evidence="2">Uncharacterized protein</fullName>
    </submittedName>
</protein>